<name>A0A0F4NM68_9VIBR</name>
<dbReference type="OrthoDB" id="5906703at2"/>
<comment type="caution">
    <text evidence="1">The sequence shown here is derived from an EMBL/GenBank/DDBJ whole genome shotgun (WGS) entry which is preliminary data.</text>
</comment>
<organism evidence="1 2">
    <name type="scientific">Vibrio galatheae</name>
    <dbReference type="NCBI Taxonomy" id="579748"/>
    <lineage>
        <taxon>Bacteria</taxon>
        <taxon>Pseudomonadati</taxon>
        <taxon>Pseudomonadota</taxon>
        <taxon>Gammaproteobacteria</taxon>
        <taxon>Vibrionales</taxon>
        <taxon>Vibrionaceae</taxon>
        <taxon>Vibrio</taxon>
    </lineage>
</organism>
<dbReference type="AlphaFoldDB" id="A0A0F4NM68"/>
<keyword evidence="2" id="KW-1185">Reference proteome</keyword>
<dbReference type="PATRIC" id="fig|579748.3.peg.1295"/>
<gene>
    <name evidence="1" type="ORF">TW81_06315</name>
</gene>
<accession>A0A0F4NM68</accession>
<protein>
    <submittedName>
        <fullName evidence="1">Uncharacterized protein</fullName>
    </submittedName>
</protein>
<proteinExistence type="predicted"/>
<dbReference type="Proteomes" id="UP000033673">
    <property type="component" value="Unassembled WGS sequence"/>
</dbReference>
<dbReference type="RefSeq" id="WP_045954860.1">
    <property type="nucleotide sequence ID" value="NZ_JXXV01000012.1"/>
</dbReference>
<reference evidence="1 2" key="1">
    <citation type="journal article" date="2015" name="BMC Genomics">
        <title>Genome mining reveals unlocked bioactive potential of marine Gram-negative bacteria.</title>
        <authorList>
            <person name="Machado H."/>
            <person name="Sonnenschein E.C."/>
            <person name="Melchiorsen J."/>
            <person name="Gram L."/>
        </authorList>
    </citation>
    <scope>NUCLEOTIDE SEQUENCE [LARGE SCALE GENOMIC DNA]</scope>
    <source>
        <strain evidence="1 2">S2757</strain>
    </source>
</reference>
<evidence type="ECO:0000313" key="2">
    <source>
        <dbReference type="Proteomes" id="UP000033673"/>
    </source>
</evidence>
<dbReference type="EMBL" id="JXXV01000012">
    <property type="protein sequence ID" value="KJY83938.1"/>
    <property type="molecule type" value="Genomic_DNA"/>
</dbReference>
<dbReference type="STRING" id="579748.TW81_06315"/>
<sequence length="74" mass="8298">MKGDISYLYPSEVTIMNSCNNMAPKEFEAIREQLQSLTPQQLRSLRGEINCKLGSVNKAIVSDEELDMISSLFA</sequence>
<evidence type="ECO:0000313" key="1">
    <source>
        <dbReference type="EMBL" id="KJY83938.1"/>
    </source>
</evidence>